<reference evidence="4" key="2">
    <citation type="submission" date="2025-08" db="UniProtKB">
        <authorList>
            <consortium name="Ensembl"/>
        </authorList>
    </citation>
    <scope>IDENTIFICATION</scope>
</reference>
<sequence>MAPSCVSVKKDGEWKVLIVDHMGMRILSSCCKMSDILAMGVTIVEDINKRRERICSLEAIYLIAPVQKSVRALINDFKDVGFTYKAAHIFFTEPCPDGLFTEIGRSRVAKVAKTLKEINIAFLPCESQVFSLDDPTSLYSFYSSKPNEEKDKMIENLAEQIATVCDTLKEYPAVRYRKGPEENARLADEVYRRLTAHKADNPSMGEGPDKARTQLLIVDRGFDPISPILHELTFQAMAYDLLDIKQDIYMYQTTGIGDSKEREVLLNEDDDLWVQLRHMHIADANIKDLSQMLKKMPQYQKDLSMYSTHLHLAEACMKKFKASLDKLCEVEQDLVIGATPDGEPLKDAMKSIVPVLLNNELEPYDKIRIILLYIFHKKKGITEENLAKLIQHANIQADSNIITNLENLGKTLPERKERTGNFRCCSARFGHWHKNKSPPEYRTGPRLIIFVIGGVAHSEMRSAYEVTQATDGKWEVLIGSSHILTPTSFLNDLKSLDQVPNPDC</sequence>
<dbReference type="GO" id="GO:0016192">
    <property type="term" value="P:vesicle-mediated transport"/>
    <property type="evidence" value="ECO:0007669"/>
    <property type="project" value="InterPro"/>
</dbReference>
<dbReference type="Proteomes" id="UP001501940">
    <property type="component" value="Chromosome 19"/>
</dbReference>
<gene>
    <name evidence="4" type="primary">STXBP2</name>
</gene>
<dbReference type="InterPro" id="IPR001619">
    <property type="entry name" value="Sec1-like"/>
</dbReference>
<dbReference type="Gene3D" id="1.25.40.60">
    <property type="match status" value="1"/>
</dbReference>
<dbReference type="SUPFAM" id="SSF56815">
    <property type="entry name" value="Sec1/munc18-like (SM) proteins"/>
    <property type="match status" value="1"/>
</dbReference>
<dbReference type="GO" id="GO:0015031">
    <property type="term" value="P:protein transport"/>
    <property type="evidence" value="ECO:0007669"/>
    <property type="project" value="UniProtKB-KW"/>
</dbReference>
<dbReference type="Pfam" id="PF00995">
    <property type="entry name" value="Sec1"/>
    <property type="match status" value="2"/>
</dbReference>
<comment type="similarity">
    <text evidence="1">Belongs to the STXBP/unc-18/SEC1 family.</text>
</comment>
<protein>
    <recommendedName>
        <fullName evidence="6">Syntaxin binding protein 2</fullName>
    </recommendedName>
</protein>
<reference evidence="4 5" key="1">
    <citation type="submission" date="2022-01" db="EMBL/GenBank/DDBJ databases">
        <title>A chromosome-scale genome assembly of the false clownfish, Amphiprion ocellaris.</title>
        <authorList>
            <person name="Ryu T."/>
        </authorList>
    </citation>
    <scope>NUCLEOTIDE SEQUENCE [LARGE SCALE GENOMIC DNA]</scope>
</reference>
<evidence type="ECO:0008006" key="6">
    <source>
        <dbReference type="Google" id="ProtNLM"/>
    </source>
</evidence>
<dbReference type="GeneTree" id="ENSGT00940000160045"/>
<dbReference type="Gene3D" id="3.40.50.2060">
    <property type="match status" value="1"/>
</dbReference>
<dbReference type="Gene3D" id="3.90.830.10">
    <property type="entry name" value="Syntaxin Binding Protein 1, Chain A, domain 2"/>
    <property type="match status" value="2"/>
</dbReference>
<dbReference type="Gene3D" id="3.40.50.1910">
    <property type="match status" value="2"/>
</dbReference>
<dbReference type="Ensembl" id="ENSAOCT00000043471.1">
    <property type="protein sequence ID" value="ENSAOCP00000060655.1"/>
    <property type="gene ID" value="ENSAOCG00000004961.2"/>
</dbReference>
<dbReference type="PANTHER" id="PTHR11679">
    <property type="entry name" value="VESICLE PROTEIN SORTING-ASSOCIATED"/>
    <property type="match status" value="1"/>
</dbReference>
<dbReference type="PIRSF" id="PIRSF005715">
    <property type="entry name" value="VPS45_Sec1"/>
    <property type="match status" value="1"/>
</dbReference>
<dbReference type="InterPro" id="IPR027482">
    <property type="entry name" value="Sec1-like_dom2"/>
</dbReference>
<keyword evidence="2" id="KW-0813">Transport</keyword>
<evidence type="ECO:0000256" key="2">
    <source>
        <dbReference type="ARBA" id="ARBA00022448"/>
    </source>
</evidence>
<accession>A0AAQ5ZA81</accession>
<name>A0AAQ5ZA81_AMPOC</name>
<evidence type="ECO:0000313" key="4">
    <source>
        <dbReference type="Ensembl" id="ENSAOCP00000060655.1"/>
    </source>
</evidence>
<proteinExistence type="inferred from homology"/>
<dbReference type="InterPro" id="IPR043127">
    <property type="entry name" value="Sec-1-like_dom3a"/>
</dbReference>
<keyword evidence="3" id="KW-0653">Protein transport</keyword>
<evidence type="ECO:0000256" key="1">
    <source>
        <dbReference type="ARBA" id="ARBA00009884"/>
    </source>
</evidence>
<dbReference type="InterPro" id="IPR043154">
    <property type="entry name" value="Sec-1-like_dom1"/>
</dbReference>
<keyword evidence="5" id="KW-1185">Reference proteome</keyword>
<dbReference type="AlphaFoldDB" id="A0AAQ5ZA81"/>
<organism evidence="4 5">
    <name type="scientific">Amphiprion ocellaris</name>
    <name type="common">Clown anemonefish</name>
    <dbReference type="NCBI Taxonomy" id="80972"/>
    <lineage>
        <taxon>Eukaryota</taxon>
        <taxon>Metazoa</taxon>
        <taxon>Chordata</taxon>
        <taxon>Craniata</taxon>
        <taxon>Vertebrata</taxon>
        <taxon>Euteleostomi</taxon>
        <taxon>Actinopterygii</taxon>
        <taxon>Neopterygii</taxon>
        <taxon>Teleostei</taxon>
        <taxon>Neoteleostei</taxon>
        <taxon>Acanthomorphata</taxon>
        <taxon>Ovalentaria</taxon>
        <taxon>Pomacentridae</taxon>
        <taxon>Amphiprion</taxon>
    </lineage>
</organism>
<evidence type="ECO:0000313" key="5">
    <source>
        <dbReference type="Proteomes" id="UP001501940"/>
    </source>
</evidence>
<dbReference type="InterPro" id="IPR036045">
    <property type="entry name" value="Sec1-like_sf"/>
</dbReference>
<reference evidence="4" key="3">
    <citation type="submission" date="2025-09" db="UniProtKB">
        <authorList>
            <consortium name="Ensembl"/>
        </authorList>
    </citation>
    <scope>IDENTIFICATION</scope>
</reference>
<dbReference type="FunFam" id="3.40.50.2060:FF:000001">
    <property type="entry name" value="syntaxin-binding protein 1 isoform X2"/>
    <property type="match status" value="1"/>
</dbReference>
<evidence type="ECO:0000256" key="3">
    <source>
        <dbReference type="ARBA" id="ARBA00022927"/>
    </source>
</evidence>